<dbReference type="GO" id="GO:0016787">
    <property type="term" value="F:hydrolase activity"/>
    <property type="evidence" value="ECO:0007669"/>
    <property type="project" value="UniProtKB-KW"/>
</dbReference>
<keyword evidence="2" id="KW-0732">Signal</keyword>
<dbReference type="RefSeq" id="WP_047785184.1">
    <property type="nucleotide sequence ID" value="NZ_JZWI01000015.1"/>
</dbReference>
<protein>
    <submittedName>
        <fullName evidence="4">Putative aminoacrylate hydrolase RutD</fullName>
    </submittedName>
</protein>
<keyword evidence="4" id="KW-0378">Hydrolase</keyword>
<dbReference type="InterPro" id="IPR029058">
    <property type="entry name" value="AB_hydrolase_fold"/>
</dbReference>
<organism evidence="4 5">
    <name type="scientific">Variovorax paradoxus</name>
    <dbReference type="NCBI Taxonomy" id="34073"/>
    <lineage>
        <taxon>Bacteria</taxon>
        <taxon>Pseudomonadati</taxon>
        <taxon>Pseudomonadota</taxon>
        <taxon>Betaproteobacteria</taxon>
        <taxon>Burkholderiales</taxon>
        <taxon>Comamonadaceae</taxon>
        <taxon>Variovorax</taxon>
    </lineage>
</organism>
<feature type="signal peptide" evidence="2">
    <location>
        <begin position="1"/>
        <end position="18"/>
    </location>
</feature>
<feature type="domain" description="Serine aminopeptidase S33" evidence="3">
    <location>
        <begin position="82"/>
        <end position="188"/>
    </location>
</feature>
<evidence type="ECO:0000256" key="1">
    <source>
        <dbReference type="SAM" id="MobiDB-lite"/>
    </source>
</evidence>
<dbReference type="PRINTS" id="PR00111">
    <property type="entry name" value="ABHYDROLASE"/>
</dbReference>
<dbReference type="PANTHER" id="PTHR12277:SF81">
    <property type="entry name" value="PROTEIN ABHD13"/>
    <property type="match status" value="1"/>
</dbReference>
<accession>A0A0H2MG21</accession>
<feature type="region of interest" description="Disordered" evidence="1">
    <location>
        <begin position="307"/>
        <end position="332"/>
    </location>
</feature>
<evidence type="ECO:0000313" key="5">
    <source>
        <dbReference type="Proteomes" id="UP000035170"/>
    </source>
</evidence>
<keyword evidence="5" id="KW-1185">Reference proteome</keyword>
<dbReference type="Gene3D" id="3.40.50.1820">
    <property type="entry name" value="alpha/beta hydrolase"/>
    <property type="match status" value="1"/>
</dbReference>
<dbReference type="PROSITE" id="PS51257">
    <property type="entry name" value="PROKAR_LIPOPROTEIN"/>
    <property type="match status" value="1"/>
</dbReference>
<dbReference type="PATRIC" id="fig|34073.19.peg.3216"/>
<dbReference type="SUPFAM" id="SSF53474">
    <property type="entry name" value="alpha/beta-Hydrolases"/>
    <property type="match status" value="1"/>
</dbReference>
<proteinExistence type="predicted"/>
<evidence type="ECO:0000259" key="3">
    <source>
        <dbReference type="Pfam" id="PF12146"/>
    </source>
</evidence>
<gene>
    <name evidence="4" type="primary">rutD3</name>
    <name evidence="4" type="ORF">VPARA_31310</name>
</gene>
<name>A0A0H2MG21_VARPD</name>
<reference evidence="4 5" key="1">
    <citation type="submission" date="2015-03" db="EMBL/GenBank/DDBJ databases">
        <title>Genome sequence of Variovorax paradoxus TBEA6.</title>
        <authorList>
            <person name="Poehlein A."/>
            <person name="Schuldes J."/>
            <person name="Wuebbeler J.H."/>
            <person name="Hiessl S."/>
            <person name="Steinbuechel A."/>
            <person name="Daniel R."/>
        </authorList>
    </citation>
    <scope>NUCLEOTIDE SEQUENCE [LARGE SCALE GENOMIC DNA]</scope>
    <source>
        <strain evidence="4 5">TBEA6</strain>
    </source>
</reference>
<sequence length="332" mass="36154">MKRWSLLASVLSLCALLAAGCSTFDEQQREWIFQPSDRSWGNTATMTEGMQDVWIDFQSSITGESARLHGLWLGGEPETTDRPVMLYLHGARYNVAGSAPRIQRMHELGFSVLAIDYRGFGKSSKGLPSEESAREDARAAWTWLAARHPRQHRYIFGHSLGGAIGIDLAAHVNDESGTIVESTFTSIADVVSGFKWGWLPFGPLITQRFEAINRVKDIGAPLLVVHGTADSLINPTLGRKLYNAATVPKLFVLVEGGSHHNTNSVGEAQYRSALSQLFRMKPETTLASRQTEGAPVVRGAQPLPVLPAVPRADSPALPQEARVKASTSAQAI</sequence>
<comment type="caution">
    <text evidence="4">The sequence shown here is derived from an EMBL/GenBank/DDBJ whole genome shotgun (WGS) entry which is preliminary data.</text>
</comment>
<dbReference type="InterPro" id="IPR000073">
    <property type="entry name" value="AB_hydrolase_1"/>
</dbReference>
<dbReference type="EMBL" id="JZWI01000015">
    <property type="protein sequence ID" value="KLN55765.1"/>
    <property type="molecule type" value="Genomic_DNA"/>
</dbReference>
<dbReference type="Proteomes" id="UP000035170">
    <property type="component" value="Unassembled WGS sequence"/>
</dbReference>
<evidence type="ECO:0000256" key="2">
    <source>
        <dbReference type="SAM" id="SignalP"/>
    </source>
</evidence>
<evidence type="ECO:0000313" key="4">
    <source>
        <dbReference type="EMBL" id="KLN55765.1"/>
    </source>
</evidence>
<dbReference type="Pfam" id="PF12146">
    <property type="entry name" value="Hydrolase_4"/>
    <property type="match status" value="1"/>
</dbReference>
<dbReference type="InterPro" id="IPR022742">
    <property type="entry name" value="Hydrolase_4"/>
</dbReference>
<feature type="chain" id="PRO_5002597503" evidence="2">
    <location>
        <begin position="19"/>
        <end position="332"/>
    </location>
</feature>
<dbReference type="PANTHER" id="PTHR12277">
    <property type="entry name" value="ALPHA/BETA HYDROLASE DOMAIN-CONTAINING PROTEIN"/>
    <property type="match status" value="1"/>
</dbReference>
<dbReference type="AlphaFoldDB" id="A0A0H2MG21"/>